<feature type="binding site" evidence="8">
    <location>
        <position position="117"/>
    </location>
    <ligand>
        <name>S-adenosyl-L-methionine</name>
        <dbReference type="ChEBI" id="CHEBI:59789"/>
    </ligand>
</feature>
<dbReference type="Gene3D" id="3.40.50.150">
    <property type="entry name" value="Vaccinia Virus protein VP39"/>
    <property type="match status" value="1"/>
</dbReference>
<dbReference type="STRING" id="231916.A0A409YB87"/>
<dbReference type="FunCoup" id="A0A409YB87">
    <property type="interactions" value="399"/>
</dbReference>
<keyword evidence="2 9" id="KW-0698">rRNA processing</keyword>
<dbReference type="SMART" id="SM00650">
    <property type="entry name" value="rADc"/>
    <property type="match status" value="1"/>
</dbReference>
<dbReference type="Proteomes" id="UP000284706">
    <property type="component" value="Unassembled WGS sequence"/>
</dbReference>
<dbReference type="InterPro" id="IPR020598">
    <property type="entry name" value="rRNA_Ade_methylase_Trfase_N"/>
</dbReference>
<dbReference type="NCBIfam" id="TIGR00755">
    <property type="entry name" value="ksgA"/>
    <property type="match status" value="1"/>
</dbReference>
<keyword evidence="6 8" id="KW-0694">RNA-binding</keyword>
<feature type="domain" description="Ribosomal RNA adenine methylase transferase N-terminal" evidence="11">
    <location>
        <begin position="48"/>
        <end position="217"/>
    </location>
</feature>
<accession>A0A409YB87</accession>
<keyword evidence="4 8" id="KW-0808">Transferase</keyword>
<evidence type="ECO:0000256" key="9">
    <source>
        <dbReference type="RuleBase" id="RU362106"/>
    </source>
</evidence>
<dbReference type="PANTHER" id="PTHR11727">
    <property type="entry name" value="DIMETHYLADENOSINE TRANSFERASE"/>
    <property type="match status" value="1"/>
</dbReference>
<feature type="binding site" evidence="8">
    <location>
        <position position="68"/>
    </location>
    <ligand>
        <name>S-adenosyl-L-methionine</name>
        <dbReference type="ChEBI" id="CHEBI:59789"/>
    </ligand>
</feature>
<dbReference type="InterPro" id="IPR001737">
    <property type="entry name" value="KsgA/Erm"/>
</dbReference>
<comment type="similarity">
    <text evidence="8 9">Belongs to the class I-like SAM-binding methyltransferase superfamily. rRNA adenine N(6)-methyltransferase family.</text>
</comment>
<keyword evidence="13" id="KW-1185">Reference proteome</keyword>
<comment type="function">
    <text evidence="1">Specifically dimethylates two adjacent adenosines in the loop of a conserved hairpin near the 3'-end of 18S rRNA in the 40S particle.</text>
</comment>
<comment type="catalytic activity">
    <reaction evidence="7">
        <text>adenosine(1779)/adenosine(1780) in 18S rRNA + 4 S-adenosyl-L-methionine = N(6)-dimethyladenosine(1779)/N(6)-dimethyladenosine(1780) in 18S rRNA + 4 S-adenosyl-L-homocysteine + 4 H(+)</text>
        <dbReference type="Rhea" id="RHEA:42780"/>
        <dbReference type="Rhea" id="RHEA-COMP:10234"/>
        <dbReference type="Rhea" id="RHEA-COMP:10236"/>
        <dbReference type="ChEBI" id="CHEBI:15378"/>
        <dbReference type="ChEBI" id="CHEBI:57856"/>
        <dbReference type="ChEBI" id="CHEBI:59789"/>
        <dbReference type="ChEBI" id="CHEBI:74411"/>
        <dbReference type="ChEBI" id="CHEBI:74493"/>
        <dbReference type="EC" id="2.1.1.183"/>
    </reaction>
</comment>
<dbReference type="FunFam" id="3.40.50.150:FF:000081">
    <property type="entry name" value="rRNA adenine N(6)-methyltransferase"/>
    <property type="match status" value="1"/>
</dbReference>
<dbReference type="OrthoDB" id="74991at2759"/>
<feature type="binding site" evidence="8">
    <location>
        <position position="89"/>
    </location>
    <ligand>
        <name>S-adenosyl-L-methionine</name>
        <dbReference type="ChEBI" id="CHEBI:59789"/>
    </ligand>
</feature>
<evidence type="ECO:0000256" key="3">
    <source>
        <dbReference type="ARBA" id="ARBA00022603"/>
    </source>
</evidence>
<dbReference type="EMBL" id="NHYE01001016">
    <property type="protein sequence ID" value="PPR00276.1"/>
    <property type="molecule type" value="Genomic_DNA"/>
</dbReference>
<feature type="region of interest" description="Disordered" evidence="10">
    <location>
        <begin position="1"/>
        <end position="30"/>
    </location>
</feature>
<dbReference type="PANTHER" id="PTHR11727:SF7">
    <property type="entry name" value="DIMETHYLADENOSINE TRANSFERASE-RELATED"/>
    <property type="match status" value="1"/>
</dbReference>
<dbReference type="Pfam" id="PF00398">
    <property type="entry name" value="RrnaAD"/>
    <property type="match status" value="1"/>
</dbReference>
<feature type="binding site" evidence="8">
    <location>
        <position position="41"/>
    </location>
    <ligand>
        <name>S-adenosyl-L-methionine</name>
        <dbReference type="ChEBI" id="CHEBI:59789"/>
    </ligand>
</feature>
<sequence length="309" mass="34671">MPRATTEKFSRAHQPAPKKKESQASGSITNPIFNTARFGQHILKSTATAQKIVDAANLKPTDKVMEVGPGTGNLTVKILEKAKHVTAIEMDPRMAAEVIKRVQGTPEQRKLEVIIGDFVKADMPYFDVCISNTPYQISSPLVFRLLSHRPLFRVAILMFQREFALRLIARPGTALWSRLSANVQLYAKVDNIINVSRNDFRPPPQVESSVIRLVPLDPPPPVKFEEFDGMNRIIFSRPNKTVRGNFQAKGVMKMLEQNRSTWLSLQGMPVDDDKPISKIVDDVLAELGHTESRAAKMDIDDLLKYAPLF</sequence>
<dbReference type="InterPro" id="IPR029063">
    <property type="entry name" value="SAM-dependent_MTases_sf"/>
</dbReference>
<dbReference type="AlphaFoldDB" id="A0A409YB87"/>
<comment type="caution">
    <text evidence="12">The sequence shown here is derived from an EMBL/GenBank/DDBJ whole genome shotgun (WGS) entry which is preliminary data.</text>
</comment>
<evidence type="ECO:0000256" key="2">
    <source>
        <dbReference type="ARBA" id="ARBA00022552"/>
    </source>
</evidence>
<evidence type="ECO:0000256" key="4">
    <source>
        <dbReference type="ARBA" id="ARBA00022679"/>
    </source>
</evidence>
<keyword evidence="3 8" id="KW-0489">Methyltransferase</keyword>
<dbReference type="EC" id="2.1.1.-" evidence="9"/>
<evidence type="ECO:0000256" key="7">
    <source>
        <dbReference type="ARBA" id="ARBA00049478"/>
    </source>
</evidence>
<dbReference type="InParanoid" id="A0A409YB87"/>
<feature type="compositionally biased region" description="Basic and acidic residues" evidence="10">
    <location>
        <begin position="1"/>
        <end position="10"/>
    </location>
</feature>
<proteinExistence type="inferred from homology"/>
<evidence type="ECO:0000256" key="5">
    <source>
        <dbReference type="ARBA" id="ARBA00022691"/>
    </source>
</evidence>
<evidence type="ECO:0000313" key="12">
    <source>
        <dbReference type="EMBL" id="PPR00276.1"/>
    </source>
</evidence>
<gene>
    <name evidence="12" type="ORF">CVT26_009028</name>
</gene>
<dbReference type="InterPro" id="IPR011530">
    <property type="entry name" value="rRNA_adenine_dimethylase"/>
</dbReference>
<dbReference type="CDD" id="cd02440">
    <property type="entry name" value="AdoMet_MTases"/>
    <property type="match status" value="1"/>
</dbReference>
<protein>
    <recommendedName>
        <fullName evidence="9">rRNA adenine N(6)-methyltransferase</fullName>
        <ecNumber evidence="9">2.1.1.-</ecNumber>
    </recommendedName>
</protein>
<name>A0A409YB87_9AGAR</name>
<dbReference type="InterPro" id="IPR020596">
    <property type="entry name" value="rRNA_Ade_Mease_Trfase_CS"/>
</dbReference>
<feature type="binding site" evidence="8">
    <location>
        <position position="132"/>
    </location>
    <ligand>
        <name>S-adenosyl-L-methionine</name>
        <dbReference type="ChEBI" id="CHEBI:59789"/>
    </ligand>
</feature>
<feature type="binding site" evidence="8">
    <location>
        <position position="43"/>
    </location>
    <ligand>
        <name>S-adenosyl-L-methionine</name>
        <dbReference type="ChEBI" id="CHEBI:59789"/>
    </ligand>
</feature>
<dbReference type="GO" id="GO:0052909">
    <property type="term" value="F:18S rRNA (adenine(1779)-N(6)/adenine(1780)-N(6))-dimethyltransferase activity"/>
    <property type="evidence" value="ECO:0007669"/>
    <property type="project" value="UniProtKB-EC"/>
</dbReference>
<dbReference type="Gene3D" id="1.10.8.480">
    <property type="match status" value="1"/>
</dbReference>
<reference evidence="12 13" key="1">
    <citation type="journal article" date="2018" name="Evol. Lett.">
        <title>Horizontal gene cluster transfer increased hallucinogenic mushroom diversity.</title>
        <authorList>
            <person name="Reynolds H.T."/>
            <person name="Vijayakumar V."/>
            <person name="Gluck-Thaler E."/>
            <person name="Korotkin H.B."/>
            <person name="Matheny P.B."/>
            <person name="Slot J.C."/>
        </authorList>
    </citation>
    <scope>NUCLEOTIDE SEQUENCE [LARGE SCALE GENOMIC DNA]</scope>
    <source>
        <strain evidence="12 13">SRW20</strain>
    </source>
</reference>
<evidence type="ECO:0000313" key="13">
    <source>
        <dbReference type="Proteomes" id="UP000284706"/>
    </source>
</evidence>
<evidence type="ECO:0000256" key="8">
    <source>
        <dbReference type="PROSITE-ProRule" id="PRU01026"/>
    </source>
</evidence>
<evidence type="ECO:0000256" key="1">
    <source>
        <dbReference type="ARBA" id="ARBA00002977"/>
    </source>
</evidence>
<keyword evidence="5 8" id="KW-0949">S-adenosyl-L-methionine</keyword>
<dbReference type="SUPFAM" id="SSF53335">
    <property type="entry name" value="S-adenosyl-L-methionine-dependent methyltransferases"/>
    <property type="match status" value="1"/>
</dbReference>
<dbReference type="PROSITE" id="PS01131">
    <property type="entry name" value="RRNA_A_DIMETH"/>
    <property type="match status" value="1"/>
</dbReference>
<evidence type="ECO:0000256" key="6">
    <source>
        <dbReference type="ARBA" id="ARBA00022884"/>
    </source>
</evidence>
<organism evidence="12 13">
    <name type="scientific">Gymnopilus dilepis</name>
    <dbReference type="NCBI Taxonomy" id="231916"/>
    <lineage>
        <taxon>Eukaryota</taxon>
        <taxon>Fungi</taxon>
        <taxon>Dikarya</taxon>
        <taxon>Basidiomycota</taxon>
        <taxon>Agaricomycotina</taxon>
        <taxon>Agaricomycetes</taxon>
        <taxon>Agaricomycetidae</taxon>
        <taxon>Agaricales</taxon>
        <taxon>Agaricineae</taxon>
        <taxon>Hymenogastraceae</taxon>
        <taxon>Gymnopilus</taxon>
    </lineage>
</organism>
<dbReference type="GO" id="GO:0003723">
    <property type="term" value="F:RNA binding"/>
    <property type="evidence" value="ECO:0007669"/>
    <property type="project" value="UniProtKB-UniRule"/>
</dbReference>
<evidence type="ECO:0000259" key="11">
    <source>
        <dbReference type="SMART" id="SM00650"/>
    </source>
</evidence>
<dbReference type="PROSITE" id="PS51689">
    <property type="entry name" value="SAM_RNA_A_N6_MT"/>
    <property type="match status" value="1"/>
</dbReference>
<evidence type="ECO:0000256" key="10">
    <source>
        <dbReference type="SAM" id="MobiDB-lite"/>
    </source>
</evidence>